<dbReference type="GO" id="GO:0008721">
    <property type="term" value="F:D-serine ammonia-lyase activity"/>
    <property type="evidence" value="ECO:0007669"/>
    <property type="project" value="TreeGrafter"/>
</dbReference>
<gene>
    <name evidence="4" type="ORF">GCM10010911_60450</name>
</gene>
<dbReference type="InterPro" id="IPR001608">
    <property type="entry name" value="Ala_racemase_N"/>
</dbReference>
<dbReference type="PANTHER" id="PTHR28004">
    <property type="entry name" value="ZGC:162816-RELATED"/>
    <property type="match status" value="1"/>
</dbReference>
<sequence length="366" mass="39156">MNQYDLDTPCIVVDRAKMLDNINRYQRVADEAGVAIRPHAKTHKTPQIARLQIEAGAVGVTVAKIGEAEVMADGGIRNIVIAYPVVGSAKLERLVRLARRVELAVACDSYEVARGISEAALHAGIVINVWIEIDPGYGRVGVQPGDELERLARSLIPLKGIRITGVLVFAGHSYDATSDGQRKEVAAQEAAIASHSADVLRRLGFAIATISAGSTPVSRFASSMNGITEIRPGTYVFGDLTQVKTQALDIEQCALTVLATVISRPAPDRAVIDAGTKVFTMDGEDSVIGTGRGYVVGHPEVTVAWFNEEHGVLTLPPSEQGLKVGDKLAIIPVHCCAVVNMLDELYIAENGHVQEVWTIAARGKVK</sequence>
<dbReference type="InterPro" id="IPR051466">
    <property type="entry name" value="D-amino_acid_metab_enzyme"/>
</dbReference>
<dbReference type="SMART" id="SM01119">
    <property type="entry name" value="D-ser_dehydrat"/>
    <property type="match status" value="1"/>
</dbReference>
<dbReference type="Gene3D" id="2.40.37.20">
    <property type="entry name" value="D-serine dehydratase-like domain"/>
    <property type="match status" value="1"/>
</dbReference>
<dbReference type="Gene3D" id="3.20.20.10">
    <property type="entry name" value="Alanine racemase"/>
    <property type="match status" value="1"/>
</dbReference>
<dbReference type="InterPro" id="IPR029066">
    <property type="entry name" value="PLP-binding_barrel"/>
</dbReference>
<proteinExistence type="inferred from homology"/>
<name>A0A916ZFP7_9BACL</name>
<dbReference type="PANTHER" id="PTHR28004:SF2">
    <property type="entry name" value="D-SERINE DEHYDRATASE"/>
    <property type="match status" value="1"/>
</dbReference>
<comment type="similarity">
    <text evidence="1">Belongs to the DSD1 family.</text>
</comment>
<keyword evidence="2" id="KW-0456">Lyase</keyword>
<evidence type="ECO:0000313" key="5">
    <source>
        <dbReference type="Proteomes" id="UP000612456"/>
    </source>
</evidence>
<dbReference type="Pfam" id="PF14031">
    <property type="entry name" value="D-ser_dehydrat"/>
    <property type="match status" value="1"/>
</dbReference>
<protein>
    <submittedName>
        <fullName evidence="4">Alanine racemase</fullName>
    </submittedName>
</protein>
<evidence type="ECO:0000313" key="4">
    <source>
        <dbReference type="EMBL" id="GGD93698.1"/>
    </source>
</evidence>
<dbReference type="InterPro" id="IPR026956">
    <property type="entry name" value="D-ser_dehydrat-like_dom"/>
</dbReference>
<dbReference type="SUPFAM" id="SSF51419">
    <property type="entry name" value="PLP-binding barrel"/>
    <property type="match status" value="1"/>
</dbReference>
<feature type="domain" description="D-serine dehydratase-like" evidence="3">
    <location>
        <begin position="254"/>
        <end position="349"/>
    </location>
</feature>
<dbReference type="RefSeq" id="WP_188998007.1">
    <property type="nucleotide sequence ID" value="NZ_BMHP01000006.1"/>
</dbReference>
<dbReference type="AlphaFoldDB" id="A0A916ZFP7"/>
<comment type="caution">
    <text evidence="4">The sequence shown here is derived from an EMBL/GenBank/DDBJ whole genome shotgun (WGS) entry which is preliminary data.</text>
</comment>
<dbReference type="EMBL" id="BMHP01000006">
    <property type="protein sequence ID" value="GGD93698.1"/>
    <property type="molecule type" value="Genomic_DNA"/>
</dbReference>
<keyword evidence="5" id="KW-1185">Reference proteome</keyword>
<dbReference type="Pfam" id="PF01168">
    <property type="entry name" value="Ala_racemase_N"/>
    <property type="match status" value="1"/>
</dbReference>
<accession>A0A916ZFP7</accession>
<reference evidence="4" key="2">
    <citation type="submission" date="2020-09" db="EMBL/GenBank/DDBJ databases">
        <authorList>
            <person name="Sun Q."/>
            <person name="Zhou Y."/>
        </authorList>
    </citation>
    <scope>NUCLEOTIDE SEQUENCE</scope>
    <source>
        <strain evidence="4">CGMCC 1.15178</strain>
    </source>
</reference>
<dbReference type="InterPro" id="IPR042208">
    <property type="entry name" value="D-ser_dehydrat-like_sf"/>
</dbReference>
<evidence type="ECO:0000259" key="3">
    <source>
        <dbReference type="SMART" id="SM01119"/>
    </source>
</evidence>
<dbReference type="Proteomes" id="UP000612456">
    <property type="component" value="Unassembled WGS sequence"/>
</dbReference>
<evidence type="ECO:0000256" key="1">
    <source>
        <dbReference type="ARBA" id="ARBA00005323"/>
    </source>
</evidence>
<organism evidence="4 5">
    <name type="scientific">Paenibacillus nasutitermitis</name>
    <dbReference type="NCBI Taxonomy" id="1652958"/>
    <lineage>
        <taxon>Bacteria</taxon>
        <taxon>Bacillati</taxon>
        <taxon>Bacillota</taxon>
        <taxon>Bacilli</taxon>
        <taxon>Bacillales</taxon>
        <taxon>Paenibacillaceae</taxon>
        <taxon>Paenibacillus</taxon>
    </lineage>
</organism>
<reference evidence="4" key="1">
    <citation type="journal article" date="2014" name="Int. J. Syst. Evol. Microbiol.">
        <title>Complete genome sequence of Corynebacterium casei LMG S-19264T (=DSM 44701T), isolated from a smear-ripened cheese.</title>
        <authorList>
            <consortium name="US DOE Joint Genome Institute (JGI-PGF)"/>
            <person name="Walter F."/>
            <person name="Albersmeier A."/>
            <person name="Kalinowski J."/>
            <person name="Ruckert C."/>
        </authorList>
    </citation>
    <scope>NUCLEOTIDE SEQUENCE</scope>
    <source>
        <strain evidence="4">CGMCC 1.15178</strain>
    </source>
</reference>
<dbReference type="GO" id="GO:0036088">
    <property type="term" value="P:D-serine catabolic process"/>
    <property type="evidence" value="ECO:0007669"/>
    <property type="project" value="TreeGrafter"/>
</dbReference>
<evidence type="ECO:0000256" key="2">
    <source>
        <dbReference type="ARBA" id="ARBA00023239"/>
    </source>
</evidence>